<evidence type="ECO:0000256" key="5">
    <source>
        <dbReference type="ARBA" id="ARBA00022806"/>
    </source>
</evidence>
<dbReference type="SMART" id="SM01058">
    <property type="entry name" value="CarD_TRCF"/>
    <property type="match status" value="1"/>
</dbReference>
<evidence type="ECO:0000256" key="1">
    <source>
        <dbReference type="ARBA" id="ARBA00022490"/>
    </source>
</evidence>
<dbReference type="NCBIfam" id="TIGR00580">
    <property type="entry name" value="mfd"/>
    <property type="match status" value="1"/>
</dbReference>
<dbReference type="EC" id="3.6.4.-" evidence="9"/>
<dbReference type="FunCoup" id="W0RJN1">
    <property type="interactions" value="477"/>
</dbReference>
<dbReference type="InterPro" id="IPR047112">
    <property type="entry name" value="RecG/Mfd"/>
</dbReference>
<dbReference type="PANTHER" id="PTHR47964:SF1">
    <property type="entry name" value="ATP-DEPENDENT DNA HELICASE HOMOLOG RECG, CHLOROPLASTIC"/>
    <property type="match status" value="1"/>
</dbReference>
<dbReference type="CDD" id="cd17991">
    <property type="entry name" value="DEXHc_TRCF"/>
    <property type="match status" value="1"/>
</dbReference>
<dbReference type="Gene3D" id="3.90.1150.50">
    <property type="entry name" value="Transcription-repair-coupling factor, D7 domain"/>
    <property type="match status" value="1"/>
</dbReference>
<dbReference type="RefSeq" id="WP_025412735.1">
    <property type="nucleotide sequence ID" value="NZ_CP007128.1"/>
</dbReference>
<dbReference type="Gene3D" id="2.40.10.170">
    <property type="match status" value="1"/>
</dbReference>
<evidence type="ECO:0000256" key="9">
    <source>
        <dbReference type="HAMAP-Rule" id="MF_00969"/>
    </source>
</evidence>
<dbReference type="InterPro" id="IPR027417">
    <property type="entry name" value="P-loop_NTPase"/>
</dbReference>
<dbReference type="Gene3D" id="3.30.2060.10">
    <property type="entry name" value="Penicillin-binding protein 1b domain"/>
    <property type="match status" value="1"/>
</dbReference>
<dbReference type="InParanoid" id="W0RJN1"/>
<evidence type="ECO:0000313" key="12">
    <source>
        <dbReference type="EMBL" id="AHG91284.1"/>
    </source>
</evidence>
<dbReference type="GO" id="GO:0000716">
    <property type="term" value="P:transcription-coupled nucleotide-excision repair, DNA damage recognition"/>
    <property type="evidence" value="ECO:0007669"/>
    <property type="project" value="UniProtKB-UniRule"/>
</dbReference>
<keyword evidence="13" id="KW-1185">Reference proteome</keyword>
<dbReference type="GO" id="GO:0003678">
    <property type="term" value="F:DNA helicase activity"/>
    <property type="evidence" value="ECO:0007669"/>
    <property type="project" value="TreeGrafter"/>
</dbReference>
<dbReference type="SUPFAM" id="SSF141259">
    <property type="entry name" value="CarD-like"/>
    <property type="match status" value="1"/>
</dbReference>
<proteinExistence type="inferred from homology"/>
<keyword evidence="2 9" id="KW-0547">Nucleotide-binding</keyword>
<dbReference type="InterPro" id="IPR004576">
    <property type="entry name" value="Mfd"/>
</dbReference>
<gene>
    <name evidence="9" type="primary">mfd</name>
    <name evidence="12" type="ORF">J421_3747</name>
</gene>
<dbReference type="EMBL" id="CP007128">
    <property type="protein sequence ID" value="AHG91284.1"/>
    <property type="molecule type" value="Genomic_DNA"/>
</dbReference>
<dbReference type="GO" id="GO:0006355">
    <property type="term" value="P:regulation of DNA-templated transcription"/>
    <property type="evidence" value="ECO:0007669"/>
    <property type="project" value="UniProtKB-UniRule"/>
</dbReference>
<dbReference type="InterPro" id="IPR001650">
    <property type="entry name" value="Helicase_C-like"/>
</dbReference>
<dbReference type="GO" id="GO:0003684">
    <property type="term" value="F:damaged DNA binding"/>
    <property type="evidence" value="ECO:0007669"/>
    <property type="project" value="InterPro"/>
</dbReference>
<dbReference type="PROSITE" id="PS51192">
    <property type="entry name" value="HELICASE_ATP_BIND_1"/>
    <property type="match status" value="1"/>
</dbReference>
<keyword evidence="1 9" id="KW-0963">Cytoplasm</keyword>
<accession>W0RJN1</accession>
<dbReference type="InterPro" id="IPR003711">
    <property type="entry name" value="CarD-like/TRCF_RID"/>
</dbReference>
<evidence type="ECO:0000259" key="11">
    <source>
        <dbReference type="PROSITE" id="PS51194"/>
    </source>
</evidence>
<keyword evidence="3 9" id="KW-0227">DNA damage</keyword>
<keyword evidence="7 9" id="KW-0238">DNA-binding</keyword>
<dbReference type="Pfam" id="PF00270">
    <property type="entry name" value="DEAD"/>
    <property type="match status" value="1"/>
</dbReference>
<dbReference type="Pfam" id="PF03461">
    <property type="entry name" value="TRCF"/>
    <property type="match status" value="1"/>
</dbReference>
<evidence type="ECO:0000256" key="3">
    <source>
        <dbReference type="ARBA" id="ARBA00022763"/>
    </source>
</evidence>
<dbReference type="OrthoDB" id="9804325at2"/>
<dbReference type="PATRIC" id="fig|861299.3.peg.3802"/>
<dbReference type="AlphaFoldDB" id="W0RJN1"/>
<dbReference type="STRING" id="861299.J421_3747"/>
<comment type="similarity">
    <text evidence="9">In the N-terminal section; belongs to the UvrB family.</text>
</comment>
<dbReference type="GO" id="GO:0005524">
    <property type="term" value="F:ATP binding"/>
    <property type="evidence" value="ECO:0007669"/>
    <property type="project" value="UniProtKB-UniRule"/>
</dbReference>
<sequence>MALPTLLDAVEALPAFARLTNTLPGAKARVTVAGLAGSSDAVLVAALARRLPQRLFVVIACNVPDAERWLADLEALVEAPARAGGTVAEPGAAPTPSSPVALYPPRESFGEAEAHAEVAGERVETVERLAHGQVRVLLTTPRAVMERTRLPRALAGARLELRKGDVRRPEELAEHLERIGFERVPMVEDVAQFSVRGGIFDVYGFGMAEPVRLEFWGDEVVELRHFDLFSQRSTRAAEVALILPVDGGVRDESSGFERLSIADLWPPDTVVFVPRGVDLPAELRRTWDETQHHVELARRRGEDVPHRDELFVAPEHAARTIAAFGTVAEVESSPDVGFPIRAPEPVNRDIRALRRLVRDGVPTIILCDNQGQAERLDELLSEAEERWRLSSPSPAALVIGVLGGGFLIPPATGSPLRVLTDHEVFRRERRIRRSRRYAAGTALDVGVALKPGDYVVHLEHGVGIYRGIETKFVGTNTIEVAVIEYEGGDKLNLPLYRLDLLERYRGAGDVGEDAPAPRLHKLGGKRWSQQREKTRAAIQEMTVELLQLYARRRVATRPPHFPDTPWQRQLESSFLFEDTPDQRKATVDVKSDMEGARPMDRLLVGDVGYGKTEIAVRAAFKAVQSGRQVAVLVPTTILADQHHRTFSERFADFPIRVDVMSRFQTASQQTVLLADLKAKKVDVVIGTHRLLSPDVHFSDLGLIIVDEEHRFGVKHKERLKQLKLETDVLTLTATPIPRTLHQSLAGLRDMTLMQTPPRDRSPVLTFVEPWDDGLLEEGIARELDRGGQVFFVHNRIETIEAIADHVRRLAPRARVAVGHGQMRERDLEDVMHKFASGEVDVLVSTLIVETGLDVPNANTMFVNRADHFGLAQLYQLRGRVGRSHRRAYCYLLVPDSIDEDAERRLAVLEHHTELGAGYRVALKDLEMRGAGNLLGPEQSGFVHAVGFDMYMRMLDETVRHVVQGDGAPKLVPSDVSLDRPAYLPDEYVVSQEAKLDLYRRLGQLTTPDEIEALRAEIRDRFGPLPQPADAFLATAQLRVIGGALGVEGILVRGDEARVTFRDSAVPRMKALGGAFHDVQFQVEIRRAQPLALKLTRLGGAEILSGLVRALRSLLP</sequence>
<evidence type="ECO:0000256" key="8">
    <source>
        <dbReference type="ARBA" id="ARBA00023204"/>
    </source>
</evidence>
<keyword evidence="4 9" id="KW-0378">Hydrolase</keyword>
<dbReference type="HAMAP" id="MF_00969">
    <property type="entry name" value="TRCF"/>
    <property type="match status" value="1"/>
</dbReference>
<dbReference type="SMART" id="SM00982">
    <property type="entry name" value="TRCF"/>
    <property type="match status" value="1"/>
</dbReference>
<dbReference type="Pfam" id="PF02559">
    <property type="entry name" value="CarD_TRCF_RID"/>
    <property type="match status" value="1"/>
</dbReference>
<dbReference type="PROSITE" id="PS51194">
    <property type="entry name" value="HELICASE_CTER"/>
    <property type="match status" value="1"/>
</dbReference>
<evidence type="ECO:0000256" key="2">
    <source>
        <dbReference type="ARBA" id="ARBA00022741"/>
    </source>
</evidence>
<keyword evidence="5" id="KW-0347">Helicase</keyword>
<dbReference type="Gene3D" id="3.40.50.300">
    <property type="entry name" value="P-loop containing nucleotide triphosphate hydrolases"/>
    <property type="match status" value="2"/>
</dbReference>
<comment type="function">
    <text evidence="9">Couples transcription and DNA repair by recognizing RNA polymerase (RNAP) stalled at DNA lesions. Mediates ATP-dependent release of RNAP and its truncated transcript from the DNA, and recruitment of nucleotide excision repair machinery to the damaged site.</text>
</comment>
<dbReference type="SUPFAM" id="SSF143517">
    <property type="entry name" value="TRCF domain-like"/>
    <property type="match status" value="1"/>
</dbReference>
<dbReference type="HOGENOM" id="CLU_005122_1_3_0"/>
<dbReference type="InterPro" id="IPR036101">
    <property type="entry name" value="CarD-like/TRCF_RID_sf"/>
</dbReference>
<feature type="domain" description="Helicase C-terminal" evidence="11">
    <location>
        <begin position="774"/>
        <end position="926"/>
    </location>
</feature>
<dbReference type="SMART" id="SM00487">
    <property type="entry name" value="DEXDc"/>
    <property type="match status" value="1"/>
</dbReference>
<name>W0RJN1_9BACT</name>
<dbReference type="Proteomes" id="UP000019151">
    <property type="component" value="Chromosome"/>
</dbReference>
<keyword evidence="6 9" id="KW-0067">ATP-binding</keyword>
<dbReference type="GO" id="GO:0016787">
    <property type="term" value="F:hydrolase activity"/>
    <property type="evidence" value="ECO:0007669"/>
    <property type="project" value="UniProtKB-KW"/>
</dbReference>
<dbReference type="Pfam" id="PF17757">
    <property type="entry name" value="UvrB_inter"/>
    <property type="match status" value="1"/>
</dbReference>
<evidence type="ECO:0000259" key="10">
    <source>
        <dbReference type="PROSITE" id="PS51192"/>
    </source>
</evidence>
<dbReference type="InterPro" id="IPR014001">
    <property type="entry name" value="Helicase_ATP-bd"/>
</dbReference>
<organism evidence="12 13">
    <name type="scientific">Gemmatirosa kalamazoonensis</name>
    <dbReference type="NCBI Taxonomy" id="861299"/>
    <lineage>
        <taxon>Bacteria</taxon>
        <taxon>Pseudomonadati</taxon>
        <taxon>Gemmatimonadota</taxon>
        <taxon>Gemmatimonadia</taxon>
        <taxon>Gemmatimonadales</taxon>
        <taxon>Gemmatimonadaceae</taxon>
        <taxon>Gemmatirosa</taxon>
    </lineage>
</organism>
<dbReference type="PANTHER" id="PTHR47964">
    <property type="entry name" value="ATP-DEPENDENT DNA HELICASE HOMOLOG RECG, CHLOROPLASTIC"/>
    <property type="match status" value="1"/>
</dbReference>
<dbReference type="InterPro" id="IPR011545">
    <property type="entry name" value="DEAD/DEAH_box_helicase_dom"/>
</dbReference>
<comment type="similarity">
    <text evidence="9">In the C-terminal section; belongs to the helicase family. RecG subfamily.</text>
</comment>
<dbReference type="InterPro" id="IPR037235">
    <property type="entry name" value="TRCF-like_C_D7"/>
</dbReference>
<comment type="subcellular location">
    <subcellularLocation>
        <location evidence="9">Cytoplasm</location>
    </subcellularLocation>
</comment>
<dbReference type="Pfam" id="PF00271">
    <property type="entry name" value="Helicase_C"/>
    <property type="match status" value="1"/>
</dbReference>
<evidence type="ECO:0000313" key="13">
    <source>
        <dbReference type="Proteomes" id="UP000019151"/>
    </source>
</evidence>
<evidence type="ECO:0000256" key="7">
    <source>
        <dbReference type="ARBA" id="ARBA00023125"/>
    </source>
</evidence>
<reference evidence="12 13" key="1">
    <citation type="journal article" date="2014" name="Genome Announc.">
        <title>Genome Sequence and Methylome of Soil Bacterium Gemmatirosa kalamazoonensis KBS708T, a Member of the Rarely Cultivated Gemmatimonadetes Phylum.</title>
        <authorList>
            <person name="Debruyn J.M."/>
            <person name="Radosevich M."/>
            <person name="Wommack K.E."/>
            <person name="Polson S.W."/>
            <person name="Hauser L.J."/>
            <person name="Fawaz M.N."/>
            <person name="Korlach J."/>
            <person name="Tsai Y.C."/>
        </authorList>
    </citation>
    <scope>NUCLEOTIDE SEQUENCE [LARGE SCALE GENOMIC DNA]</scope>
    <source>
        <strain evidence="12 13">KBS708</strain>
    </source>
</reference>
<evidence type="ECO:0000256" key="6">
    <source>
        <dbReference type="ARBA" id="ARBA00022840"/>
    </source>
</evidence>
<dbReference type="SUPFAM" id="SSF52540">
    <property type="entry name" value="P-loop containing nucleoside triphosphate hydrolases"/>
    <property type="match status" value="3"/>
</dbReference>
<evidence type="ECO:0000256" key="4">
    <source>
        <dbReference type="ARBA" id="ARBA00022801"/>
    </source>
</evidence>
<dbReference type="SMART" id="SM00490">
    <property type="entry name" value="HELICc"/>
    <property type="match status" value="1"/>
</dbReference>
<keyword evidence="8 9" id="KW-0234">DNA repair</keyword>
<dbReference type="KEGG" id="gba:J421_3747"/>
<dbReference type="eggNOG" id="COG1197">
    <property type="taxonomic scope" value="Bacteria"/>
</dbReference>
<feature type="domain" description="Helicase ATP-binding" evidence="10">
    <location>
        <begin position="592"/>
        <end position="753"/>
    </location>
</feature>
<protein>
    <recommendedName>
        <fullName evidence="9">Transcription-repair-coupling factor</fullName>
        <shortName evidence="9">TRCF</shortName>
        <ecNumber evidence="9">3.6.4.-</ecNumber>
    </recommendedName>
</protein>
<dbReference type="InterPro" id="IPR041471">
    <property type="entry name" value="UvrB_inter"/>
</dbReference>
<dbReference type="GO" id="GO:0005737">
    <property type="term" value="C:cytoplasm"/>
    <property type="evidence" value="ECO:0007669"/>
    <property type="project" value="UniProtKB-SubCell"/>
</dbReference>
<dbReference type="InterPro" id="IPR005118">
    <property type="entry name" value="TRCF_C"/>
</dbReference>